<feature type="transmembrane region" description="Helical" evidence="1">
    <location>
        <begin position="83"/>
        <end position="100"/>
    </location>
</feature>
<feature type="transmembrane region" description="Helical" evidence="1">
    <location>
        <begin position="12"/>
        <end position="37"/>
    </location>
</feature>
<comment type="caution">
    <text evidence="2">The sequence shown here is derived from an EMBL/GenBank/DDBJ whole genome shotgun (WGS) entry which is preliminary data.</text>
</comment>
<gene>
    <name evidence="2" type="ORF">I0Q91_09630</name>
</gene>
<dbReference type="Pfam" id="PF07784">
    <property type="entry name" value="DUF1622"/>
    <property type="match status" value="1"/>
</dbReference>
<dbReference type="InterPro" id="IPR012427">
    <property type="entry name" value="DUF1622"/>
</dbReference>
<proteinExistence type="predicted"/>
<keyword evidence="1" id="KW-0812">Transmembrane</keyword>
<accession>A0A931FA86</accession>
<dbReference type="RefSeq" id="WP_270454313.1">
    <property type="nucleotide sequence ID" value="NZ_JADPIE010000005.1"/>
</dbReference>
<organism evidence="2 3">
    <name type="scientific">Halonatronomonas betaini</name>
    <dbReference type="NCBI Taxonomy" id="2778430"/>
    <lineage>
        <taxon>Bacteria</taxon>
        <taxon>Bacillati</taxon>
        <taxon>Bacillota</taxon>
        <taxon>Clostridia</taxon>
        <taxon>Halanaerobiales</taxon>
        <taxon>Halarsenatibacteraceae</taxon>
        <taxon>Halonatronomonas</taxon>
    </lineage>
</organism>
<reference evidence="2" key="1">
    <citation type="submission" date="2020-11" db="EMBL/GenBank/DDBJ databases">
        <title>Halonatronomonas betainensis gen. nov., sp. nov. a novel haloalkaliphilic representative of the family Halanaerobiacae capable of betaine degradation.</title>
        <authorList>
            <person name="Boltyanskaya Y."/>
            <person name="Kevbrin V."/>
            <person name="Detkova E."/>
            <person name="Grouzdev D.S."/>
            <person name="Koziaeva V."/>
            <person name="Zhilina T."/>
        </authorList>
    </citation>
    <scope>NUCLEOTIDE SEQUENCE</scope>
    <source>
        <strain evidence="2">Z-7014</strain>
    </source>
</reference>
<dbReference type="AlphaFoldDB" id="A0A931FA86"/>
<name>A0A931FA86_9FIRM</name>
<sequence>MLHLVEELTINISHFLMAILELMGGITLIYGAVMIFWHFIKLKYDESSTLLRIKMARTIALALEFYLAAEILKTVFVRETSELYIVAAIIVLRIAMGFVIHHELDVDLEQLKEEVCEIENLKD</sequence>
<evidence type="ECO:0000313" key="2">
    <source>
        <dbReference type="EMBL" id="MBF8437339.1"/>
    </source>
</evidence>
<dbReference type="PANTHER" id="PTHR38468:SF1">
    <property type="entry name" value="SLL0939 PROTEIN"/>
    <property type="match status" value="1"/>
</dbReference>
<dbReference type="Proteomes" id="UP000621436">
    <property type="component" value="Unassembled WGS sequence"/>
</dbReference>
<evidence type="ECO:0000256" key="1">
    <source>
        <dbReference type="SAM" id="Phobius"/>
    </source>
</evidence>
<keyword evidence="1" id="KW-1133">Transmembrane helix</keyword>
<keyword evidence="3" id="KW-1185">Reference proteome</keyword>
<dbReference type="EMBL" id="JADPIE010000005">
    <property type="protein sequence ID" value="MBF8437339.1"/>
    <property type="molecule type" value="Genomic_DNA"/>
</dbReference>
<keyword evidence="1" id="KW-0472">Membrane</keyword>
<evidence type="ECO:0000313" key="3">
    <source>
        <dbReference type="Proteomes" id="UP000621436"/>
    </source>
</evidence>
<protein>
    <submittedName>
        <fullName evidence="2">DUF1622 domain-containing protein</fullName>
    </submittedName>
</protein>
<dbReference type="PANTHER" id="PTHR38468">
    <property type="entry name" value="SLL0939 PROTEIN"/>
    <property type="match status" value="1"/>
</dbReference>